<dbReference type="GO" id="GO:0005524">
    <property type="term" value="F:ATP binding"/>
    <property type="evidence" value="ECO:0007669"/>
    <property type="project" value="InterPro"/>
</dbReference>
<dbReference type="OrthoDB" id="2539669at2759"/>
<dbReference type="AlphaFoldDB" id="A0A238FNW3"/>
<dbReference type="EMBL" id="FMSP01000009">
    <property type="protein sequence ID" value="SCV72776.1"/>
    <property type="molecule type" value="Genomic_DNA"/>
</dbReference>
<feature type="domain" description="Protein kinase" evidence="2">
    <location>
        <begin position="463"/>
        <end position="654"/>
    </location>
</feature>
<dbReference type="InterPro" id="IPR000719">
    <property type="entry name" value="Prot_kinase_dom"/>
</dbReference>
<gene>
    <name evidence="3" type="ORF">BQ2448_4313</name>
</gene>
<evidence type="ECO:0000256" key="1">
    <source>
        <dbReference type="SAM" id="MobiDB-lite"/>
    </source>
</evidence>
<dbReference type="InterPro" id="IPR011009">
    <property type="entry name" value="Kinase-like_dom_sf"/>
</dbReference>
<accession>A0A238FNW3</accession>
<reference evidence="4" key="1">
    <citation type="submission" date="2016-09" db="EMBL/GenBank/DDBJ databases">
        <authorList>
            <person name="Jeantristanb JTB J.-T."/>
            <person name="Ricardo R."/>
        </authorList>
    </citation>
    <scope>NUCLEOTIDE SEQUENCE [LARGE SCALE GENOMIC DNA]</scope>
</reference>
<feature type="region of interest" description="Disordered" evidence="1">
    <location>
        <begin position="342"/>
        <end position="366"/>
    </location>
</feature>
<proteinExistence type="predicted"/>
<organism evidence="3 4">
    <name type="scientific">Microbotryum intermedium</name>
    <dbReference type="NCBI Taxonomy" id="269621"/>
    <lineage>
        <taxon>Eukaryota</taxon>
        <taxon>Fungi</taxon>
        <taxon>Dikarya</taxon>
        <taxon>Basidiomycota</taxon>
        <taxon>Pucciniomycotina</taxon>
        <taxon>Microbotryomycetes</taxon>
        <taxon>Microbotryales</taxon>
        <taxon>Microbotryaceae</taxon>
        <taxon>Microbotryum</taxon>
    </lineage>
</organism>
<sequence>MGRTRKKLFRTCRSLLPENEYIMHAPCHTHDGLNHCVSGDTVPEFEPSPLDPTWRRPVAAMKDNTVEERVEKALDDFLVEHGLLKQVTRHVKALHGGVMAQGRSLCTNTSACTATVHDLRIRFFEPLLIKLLGQFHNRGLDKEEKDIRGEEYLGFEPRDAPQAPGITFTLTQTQDGYLSRVAMLFEQDSNFASFGRSRNLLARGCKFHLYHKGPIPLDLSNESYGGEAMLNKGRKHCKPRTGQVKIPVRFGMIISTLVNPYNTRESGILYSSIFQTGDQSHLWREDLPYRLWFKSRSVTLMFLAVMLDHLTKVAPPSAIIRRLFGNTSSSERRSLVPVAHATKRANSNEPDRCRAKRARQSHESKRLPPPEWVDVWRTKHEIVRARLNAIVSPASLEFHLWPRLSTNVHMSLKSPVTLEAVTFEVTLLAYLSNYLCEDDGKPPRVEVSLLDPEYQRSEALPFLDAPQFLARGGFGAVHAVRLRTTSSIAAGEDSGWWSVPRPPANAAGHLRAKGRRISMPTDQPVIIKVFDDQIESGIRESILYEHVFPLLPAELRAFLPRYYGTYRPDREQRIVLALGYGGRPLDPADMTMELVQKARAAYRLFFKHGINHGNQEARNILLRDDGSLCLIDWGVATLDFSGDPLRYEMLSFQR</sequence>
<dbReference type="STRING" id="269621.A0A238FNW3"/>
<evidence type="ECO:0000313" key="4">
    <source>
        <dbReference type="Proteomes" id="UP000198372"/>
    </source>
</evidence>
<name>A0A238FNW3_9BASI</name>
<evidence type="ECO:0000313" key="3">
    <source>
        <dbReference type="EMBL" id="SCV72776.1"/>
    </source>
</evidence>
<keyword evidence="4" id="KW-1185">Reference proteome</keyword>
<dbReference type="SUPFAM" id="SSF56112">
    <property type="entry name" value="Protein kinase-like (PK-like)"/>
    <property type="match status" value="1"/>
</dbReference>
<evidence type="ECO:0000259" key="2">
    <source>
        <dbReference type="PROSITE" id="PS50011"/>
    </source>
</evidence>
<protein>
    <submittedName>
        <fullName evidence="3">BQ2448_4313 protein</fullName>
    </submittedName>
</protein>
<dbReference type="Proteomes" id="UP000198372">
    <property type="component" value="Unassembled WGS sequence"/>
</dbReference>
<dbReference type="GO" id="GO:0004672">
    <property type="term" value="F:protein kinase activity"/>
    <property type="evidence" value="ECO:0007669"/>
    <property type="project" value="InterPro"/>
</dbReference>
<dbReference type="PROSITE" id="PS50011">
    <property type="entry name" value="PROTEIN_KINASE_DOM"/>
    <property type="match status" value="1"/>
</dbReference>